<dbReference type="AlphaFoldDB" id="A0A2K3CNP7"/>
<evidence type="ECO:0000256" key="1">
    <source>
        <dbReference type="SAM" id="MobiDB-lite"/>
    </source>
</evidence>
<sequence>MAYVYSWAKYREANIYRGPWLPVKAPRTRAQVGLPPAPQRRAVPGLHRRGRRRQPGSQPAAPPPAALVPSGIAHCCGRIAAAWHWR</sequence>
<proteinExistence type="predicted"/>
<name>A0A2K3CNP7_CHLRE</name>
<keyword evidence="3" id="KW-1185">Reference proteome</keyword>
<gene>
    <name evidence="2" type="ORF">CHLRE_17g697250v5</name>
</gene>
<dbReference type="RefSeq" id="XP_042914301.1">
    <property type="nucleotide sequence ID" value="XM_043071842.1"/>
</dbReference>
<evidence type="ECO:0000313" key="3">
    <source>
        <dbReference type="Proteomes" id="UP000006906"/>
    </source>
</evidence>
<reference evidence="2 3" key="1">
    <citation type="journal article" date="2007" name="Science">
        <title>The Chlamydomonas genome reveals the evolution of key animal and plant functions.</title>
        <authorList>
            <person name="Merchant S.S."/>
            <person name="Prochnik S.E."/>
            <person name="Vallon O."/>
            <person name="Harris E.H."/>
            <person name="Karpowicz S.J."/>
            <person name="Witman G.B."/>
            <person name="Terry A."/>
            <person name="Salamov A."/>
            <person name="Fritz-Laylin L.K."/>
            <person name="Marechal-Drouard L."/>
            <person name="Marshall W.F."/>
            <person name="Qu L.H."/>
            <person name="Nelson D.R."/>
            <person name="Sanderfoot A.A."/>
            <person name="Spalding M.H."/>
            <person name="Kapitonov V.V."/>
            <person name="Ren Q."/>
            <person name="Ferris P."/>
            <person name="Lindquist E."/>
            <person name="Shapiro H."/>
            <person name="Lucas S.M."/>
            <person name="Grimwood J."/>
            <person name="Schmutz J."/>
            <person name="Cardol P."/>
            <person name="Cerutti H."/>
            <person name="Chanfreau G."/>
            <person name="Chen C.L."/>
            <person name="Cognat V."/>
            <person name="Croft M.T."/>
            <person name="Dent R."/>
            <person name="Dutcher S."/>
            <person name="Fernandez E."/>
            <person name="Fukuzawa H."/>
            <person name="Gonzalez-Ballester D."/>
            <person name="Gonzalez-Halphen D."/>
            <person name="Hallmann A."/>
            <person name="Hanikenne M."/>
            <person name="Hippler M."/>
            <person name="Inwood W."/>
            <person name="Jabbari K."/>
            <person name="Kalanon M."/>
            <person name="Kuras R."/>
            <person name="Lefebvre P.A."/>
            <person name="Lemaire S.D."/>
            <person name="Lobanov A.V."/>
            <person name="Lohr M."/>
            <person name="Manuell A."/>
            <person name="Meier I."/>
            <person name="Mets L."/>
            <person name="Mittag M."/>
            <person name="Mittelmeier T."/>
            <person name="Moroney J.V."/>
            <person name="Moseley J."/>
            <person name="Napoli C."/>
            <person name="Nedelcu A.M."/>
            <person name="Niyogi K."/>
            <person name="Novoselov S.V."/>
            <person name="Paulsen I.T."/>
            <person name="Pazour G."/>
            <person name="Purton S."/>
            <person name="Ral J.P."/>
            <person name="Riano-Pachon D.M."/>
            <person name="Riekhof W."/>
            <person name="Rymarquis L."/>
            <person name="Schroda M."/>
            <person name="Stern D."/>
            <person name="Umen J."/>
            <person name="Willows R."/>
            <person name="Wilson N."/>
            <person name="Zimmer S.L."/>
            <person name="Allmer J."/>
            <person name="Balk J."/>
            <person name="Bisova K."/>
            <person name="Chen C.J."/>
            <person name="Elias M."/>
            <person name="Gendler K."/>
            <person name="Hauser C."/>
            <person name="Lamb M.R."/>
            <person name="Ledford H."/>
            <person name="Long J.C."/>
            <person name="Minagawa J."/>
            <person name="Page M.D."/>
            <person name="Pan J."/>
            <person name="Pootakham W."/>
            <person name="Roje S."/>
            <person name="Rose A."/>
            <person name="Stahlberg E."/>
            <person name="Terauchi A.M."/>
            <person name="Yang P."/>
            <person name="Ball S."/>
            <person name="Bowler C."/>
            <person name="Dieckmann C.L."/>
            <person name="Gladyshev V.N."/>
            <person name="Green P."/>
            <person name="Jorgensen R."/>
            <person name="Mayfield S."/>
            <person name="Mueller-Roeber B."/>
            <person name="Rajamani S."/>
            <person name="Sayre R.T."/>
            <person name="Brokstein P."/>
            <person name="Dubchak I."/>
            <person name="Goodstein D."/>
            <person name="Hornick L."/>
            <person name="Huang Y.W."/>
            <person name="Jhaveri J."/>
            <person name="Luo Y."/>
            <person name="Martinez D."/>
            <person name="Ngau W.C."/>
            <person name="Otillar B."/>
            <person name="Poliakov A."/>
            <person name="Porter A."/>
            <person name="Szajkowski L."/>
            <person name="Werner G."/>
            <person name="Zhou K."/>
            <person name="Grigoriev I.V."/>
            <person name="Rokhsar D.S."/>
            <person name="Grossman A.R."/>
        </authorList>
    </citation>
    <scope>NUCLEOTIDE SEQUENCE [LARGE SCALE GENOMIC DNA]</scope>
    <source>
        <strain evidence="3">CC-503</strain>
    </source>
</reference>
<dbReference type="KEGG" id="cre:CHLRE_17g697250v5"/>
<accession>A0A2K3CNP7</accession>
<dbReference type="Proteomes" id="UP000006906">
    <property type="component" value="Chromosome 17"/>
</dbReference>
<dbReference type="GeneID" id="66056866"/>
<dbReference type="Gramene" id="PNW69895">
    <property type="protein sequence ID" value="PNW69895"/>
    <property type="gene ID" value="CHLRE_17g697250v5"/>
</dbReference>
<organism evidence="2 3">
    <name type="scientific">Chlamydomonas reinhardtii</name>
    <name type="common">Chlamydomonas smithii</name>
    <dbReference type="NCBI Taxonomy" id="3055"/>
    <lineage>
        <taxon>Eukaryota</taxon>
        <taxon>Viridiplantae</taxon>
        <taxon>Chlorophyta</taxon>
        <taxon>core chlorophytes</taxon>
        <taxon>Chlorophyceae</taxon>
        <taxon>CS clade</taxon>
        <taxon>Chlamydomonadales</taxon>
        <taxon>Chlamydomonadaceae</taxon>
        <taxon>Chlamydomonas</taxon>
    </lineage>
</organism>
<dbReference type="InParanoid" id="A0A2K3CNP7"/>
<dbReference type="EMBL" id="CM008978">
    <property type="protein sequence ID" value="PNW69895.1"/>
    <property type="molecule type" value="Genomic_DNA"/>
</dbReference>
<evidence type="ECO:0000313" key="2">
    <source>
        <dbReference type="EMBL" id="PNW69895.1"/>
    </source>
</evidence>
<protein>
    <submittedName>
        <fullName evidence="2">Uncharacterized protein</fullName>
    </submittedName>
</protein>
<feature type="region of interest" description="Disordered" evidence="1">
    <location>
        <begin position="31"/>
        <end position="66"/>
    </location>
</feature>